<proteinExistence type="predicted"/>
<dbReference type="eggNOG" id="ENOG50331HA">
    <property type="taxonomic scope" value="Bacteria"/>
</dbReference>
<dbReference type="SUPFAM" id="SSF140566">
    <property type="entry name" value="FlgN-like"/>
    <property type="match status" value="1"/>
</dbReference>
<evidence type="ECO:0000313" key="1">
    <source>
        <dbReference type="EMBL" id="EPX82609.1"/>
    </source>
</evidence>
<dbReference type="Proteomes" id="UP000015347">
    <property type="component" value="Unassembled WGS sequence"/>
</dbReference>
<evidence type="ECO:0008006" key="3">
    <source>
        <dbReference type="Google" id="ProtNLM"/>
    </source>
</evidence>
<keyword evidence="2" id="KW-1185">Reference proteome</keyword>
<reference evidence="2" key="1">
    <citation type="journal article" date="2014" name="Stand. Genomic Sci.">
        <title>Genome sequence of the exopolysaccharide-producing Salipiger mucosus type strain (DSM 16094(T)), a moderately halophilic member of the Roseobacter clade.</title>
        <authorList>
            <person name="Riedel T."/>
            <person name="Spring S."/>
            <person name="Fiebig A."/>
            <person name="Petersen J."/>
            <person name="Kyrpides N.C."/>
            <person name="Goker M."/>
            <person name="Klenk H.P."/>
        </authorList>
    </citation>
    <scope>NUCLEOTIDE SEQUENCE [LARGE SCALE GENOMIC DNA]</scope>
    <source>
        <strain evidence="2">DSM 16094</strain>
    </source>
</reference>
<organism evidence="1 2">
    <name type="scientific">Salipiger mucosus DSM 16094</name>
    <dbReference type="NCBI Taxonomy" id="1123237"/>
    <lineage>
        <taxon>Bacteria</taxon>
        <taxon>Pseudomonadati</taxon>
        <taxon>Pseudomonadota</taxon>
        <taxon>Alphaproteobacteria</taxon>
        <taxon>Rhodobacterales</taxon>
        <taxon>Roseobacteraceae</taxon>
        <taxon>Salipiger</taxon>
    </lineage>
</organism>
<evidence type="ECO:0000313" key="2">
    <source>
        <dbReference type="Proteomes" id="UP000015347"/>
    </source>
</evidence>
<protein>
    <recommendedName>
        <fullName evidence="3">FlgN protein</fullName>
    </recommendedName>
</protein>
<dbReference type="HOGENOM" id="CLU_166863_0_0_5"/>
<name>S9S8Q9_9RHOB</name>
<accession>S9S8Q9</accession>
<dbReference type="EMBL" id="APVH01000020">
    <property type="protein sequence ID" value="EPX82609.1"/>
    <property type="molecule type" value="Genomic_DNA"/>
</dbReference>
<dbReference type="RefSeq" id="WP_021120205.1">
    <property type="nucleotide sequence ID" value="NZ_KE557275.1"/>
</dbReference>
<dbReference type="STRING" id="1123237.Salmuc_00928"/>
<sequence>MMSDEREPVDDLLQLLERERCILLEGALQEIEPLVEEKTLLMEELAQRETVDAEELGSLQAKLQRNQELYDSALAGVRAVAKRLDMMRTAGKSMNIYTANGEREIIEGHAQASMEKRA</sequence>
<comment type="caution">
    <text evidence="1">The sequence shown here is derived from an EMBL/GenBank/DDBJ whole genome shotgun (WGS) entry which is preliminary data.</text>
</comment>
<dbReference type="GO" id="GO:0044780">
    <property type="term" value="P:bacterial-type flagellum assembly"/>
    <property type="evidence" value="ECO:0007669"/>
    <property type="project" value="InterPro"/>
</dbReference>
<dbReference type="AlphaFoldDB" id="S9S8Q9"/>
<dbReference type="InterPro" id="IPR036679">
    <property type="entry name" value="FlgN-like_sf"/>
</dbReference>
<gene>
    <name evidence="1" type="ORF">Salmuc_00928</name>
</gene>